<dbReference type="InterPro" id="IPR004101">
    <property type="entry name" value="Mur_ligase_C"/>
</dbReference>
<proteinExistence type="predicted"/>
<evidence type="ECO:0000259" key="4">
    <source>
        <dbReference type="Pfam" id="PF02875"/>
    </source>
</evidence>
<comment type="caution">
    <text evidence="6">The sequence shown here is derived from an EMBL/GenBank/DDBJ whole genome shotgun (WGS) entry which is preliminary data.</text>
</comment>
<name>A0A2H0VI77_9BACT</name>
<gene>
    <name evidence="6" type="ORF">COT89_01305</name>
</gene>
<keyword evidence="3" id="KW-0067">ATP-binding</keyword>
<feature type="domain" description="Mur ligase C-terminal" evidence="4">
    <location>
        <begin position="273"/>
        <end position="397"/>
    </location>
</feature>
<accession>A0A2H0VI77</accession>
<dbReference type="InterPro" id="IPR051046">
    <property type="entry name" value="MurCDEF_CellWall_CoF430Synth"/>
</dbReference>
<dbReference type="Pfam" id="PF08245">
    <property type="entry name" value="Mur_ligase_M"/>
    <property type="match status" value="1"/>
</dbReference>
<dbReference type="SUPFAM" id="SSF53623">
    <property type="entry name" value="MurD-like peptide ligases, catalytic domain"/>
    <property type="match status" value="1"/>
</dbReference>
<evidence type="ECO:0000256" key="3">
    <source>
        <dbReference type="ARBA" id="ARBA00022840"/>
    </source>
</evidence>
<dbReference type="InterPro" id="IPR036565">
    <property type="entry name" value="Mur-like_cat_sf"/>
</dbReference>
<evidence type="ECO:0000259" key="5">
    <source>
        <dbReference type="Pfam" id="PF08245"/>
    </source>
</evidence>
<dbReference type="GO" id="GO:0005524">
    <property type="term" value="F:ATP binding"/>
    <property type="evidence" value="ECO:0007669"/>
    <property type="project" value="UniProtKB-KW"/>
</dbReference>
<organism evidence="6 7">
    <name type="scientific">Candidatus Colwellbacteria bacterium CG10_big_fil_rev_8_21_14_0_10_42_22</name>
    <dbReference type="NCBI Taxonomy" id="1974540"/>
    <lineage>
        <taxon>Bacteria</taxon>
        <taxon>Candidatus Colwelliibacteriota</taxon>
    </lineage>
</organism>
<dbReference type="Pfam" id="PF02875">
    <property type="entry name" value="Mur_ligase_C"/>
    <property type="match status" value="1"/>
</dbReference>
<dbReference type="Gene3D" id="3.40.1190.10">
    <property type="entry name" value="Mur-like, catalytic domain"/>
    <property type="match status" value="1"/>
</dbReference>
<keyword evidence="1" id="KW-0436">Ligase</keyword>
<dbReference type="AlphaFoldDB" id="A0A2H0VI77"/>
<dbReference type="PANTHER" id="PTHR43024:SF1">
    <property type="entry name" value="UDP-N-ACETYLMURAMOYL-TRIPEPTIDE--D-ALANYL-D-ALANINE LIGASE"/>
    <property type="match status" value="1"/>
</dbReference>
<dbReference type="InterPro" id="IPR013221">
    <property type="entry name" value="Mur_ligase_cen"/>
</dbReference>
<evidence type="ECO:0000256" key="2">
    <source>
        <dbReference type="ARBA" id="ARBA00022741"/>
    </source>
</evidence>
<evidence type="ECO:0000256" key="1">
    <source>
        <dbReference type="ARBA" id="ARBA00022598"/>
    </source>
</evidence>
<dbReference type="Proteomes" id="UP000231466">
    <property type="component" value="Unassembled WGS sequence"/>
</dbReference>
<dbReference type="InterPro" id="IPR036615">
    <property type="entry name" value="Mur_ligase_C_dom_sf"/>
</dbReference>
<sequence>MRKKILNLFNFLLKHLARATIRRRNPRIIGITGSVGKTSTRTAIYTVLKQAGLNVRAAGGNLNNETGFPLAILGNYNKPGGVLFLSNAILKGFFALFLPNIKYPKILILEYSADKPGDLDYLIDIARPNIAVVTAIGTVPVHVEFYKDVEQVVLEKSKLVEAVSPGGTIVLNLDDPDVVQMKGRSGVRTKTYGFDANADVQLSNFKNLTKDNIPLGASFNIRISGESVGTVIEGALGKSQAYSSGAAIAVGSIVGLTLGEMKRALSKYRGEKGRGRIIEGIKNTYIIDDTYNASPKSTQNALETLKDISAKRKVAVLGDMLELGEYSQKSHQNLAELVVSAVDILITIGKDSRLIGEQAKEKGLSPENIFHFERSLEAIDKLKEILREEDVILVKGSQSIRTEKLVKAIMKNPQEAKSLLVRQYGKWLKS</sequence>
<reference evidence="7" key="1">
    <citation type="submission" date="2017-09" db="EMBL/GenBank/DDBJ databases">
        <title>Depth-based differentiation of microbial function through sediment-hosted aquifers and enrichment of novel symbionts in the deep terrestrial subsurface.</title>
        <authorList>
            <person name="Probst A.J."/>
            <person name="Ladd B."/>
            <person name="Jarett J.K."/>
            <person name="Geller-Mcgrath D.E."/>
            <person name="Sieber C.M.K."/>
            <person name="Emerson J.B."/>
            <person name="Anantharaman K."/>
            <person name="Thomas B.C."/>
            <person name="Malmstrom R."/>
            <person name="Stieglmeier M."/>
            <person name="Klingl A."/>
            <person name="Woyke T."/>
            <person name="Ryan C.M."/>
            <person name="Banfield J.F."/>
        </authorList>
    </citation>
    <scope>NUCLEOTIDE SEQUENCE [LARGE SCALE GENOMIC DNA]</scope>
</reference>
<evidence type="ECO:0008006" key="8">
    <source>
        <dbReference type="Google" id="ProtNLM"/>
    </source>
</evidence>
<dbReference type="GO" id="GO:0016881">
    <property type="term" value="F:acid-amino acid ligase activity"/>
    <property type="evidence" value="ECO:0007669"/>
    <property type="project" value="InterPro"/>
</dbReference>
<feature type="domain" description="Mur ligase central" evidence="5">
    <location>
        <begin position="31"/>
        <end position="211"/>
    </location>
</feature>
<protein>
    <recommendedName>
        <fullName evidence="8">UDP-N-acetylmuramoyl-tripeptide--D-alanyl-D-alanine ligase</fullName>
    </recommendedName>
</protein>
<keyword evidence="2" id="KW-0547">Nucleotide-binding</keyword>
<evidence type="ECO:0000313" key="6">
    <source>
        <dbReference type="EMBL" id="PIR98059.1"/>
    </source>
</evidence>
<dbReference type="EMBL" id="PFAH01000005">
    <property type="protein sequence ID" value="PIR98059.1"/>
    <property type="molecule type" value="Genomic_DNA"/>
</dbReference>
<dbReference type="SUPFAM" id="SSF53244">
    <property type="entry name" value="MurD-like peptide ligases, peptide-binding domain"/>
    <property type="match status" value="1"/>
</dbReference>
<dbReference type="PANTHER" id="PTHR43024">
    <property type="entry name" value="UDP-N-ACETYLMURAMOYL-TRIPEPTIDE--D-ALANYL-D-ALANINE LIGASE"/>
    <property type="match status" value="1"/>
</dbReference>
<evidence type="ECO:0000313" key="7">
    <source>
        <dbReference type="Proteomes" id="UP000231466"/>
    </source>
</evidence>
<dbReference type="Gene3D" id="3.90.190.20">
    <property type="entry name" value="Mur ligase, C-terminal domain"/>
    <property type="match status" value="1"/>
</dbReference>